<feature type="domain" description="HPt" evidence="2">
    <location>
        <begin position="140"/>
        <end position="230"/>
    </location>
</feature>
<comment type="caution">
    <text evidence="3">The sequence shown here is derived from an EMBL/GenBank/DDBJ whole genome shotgun (WGS) entry which is preliminary data.</text>
</comment>
<dbReference type="PROSITE" id="PS50894">
    <property type="entry name" value="HPT"/>
    <property type="match status" value="1"/>
</dbReference>
<dbReference type="RefSeq" id="WP_157483197.1">
    <property type="nucleotide sequence ID" value="NZ_WOWP01000033.1"/>
</dbReference>
<dbReference type="EMBL" id="WOWP01000033">
    <property type="protein sequence ID" value="MUV03960.1"/>
    <property type="molecule type" value="Genomic_DNA"/>
</dbReference>
<proteinExistence type="predicted"/>
<evidence type="ECO:0000313" key="3">
    <source>
        <dbReference type="EMBL" id="MUV03960.1"/>
    </source>
</evidence>
<dbReference type="InterPro" id="IPR011006">
    <property type="entry name" value="CheY-like_superfamily"/>
</dbReference>
<dbReference type="OrthoDB" id="1451187at2"/>
<accession>A0A6N8HD91</accession>
<protein>
    <recommendedName>
        <fullName evidence="2">HPt domain-containing protein</fullName>
    </recommendedName>
</protein>
<dbReference type="InterPro" id="IPR036641">
    <property type="entry name" value="HPT_dom_sf"/>
</dbReference>
<keyword evidence="1" id="KW-0597">Phosphoprotein</keyword>
<keyword evidence="4" id="KW-1185">Reference proteome</keyword>
<dbReference type="Proteomes" id="UP000433945">
    <property type="component" value="Unassembled WGS sequence"/>
</dbReference>
<dbReference type="Pfam" id="PF01627">
    <property type="entry name" value="Hpt"/>
    <property type="match status" value="1"/>
</dbReference>
<evidence type="ECO:0000256" key="1">
    <source>
        <dbReference type="PROSITE-ProRule" id="PRU00110"/>
    </source>
</evidence>
<evidence type="ECO:0000313" key="4">
    <source>
        <dbReference type="Proteomes" id="UP000433945"/>
    </source>
</evidence>
<dbReference type="AlphaFoldDB" id="A0A6N8HD91"/>
<dbReference type="Gene3D" id="3.40.50.2300">
    <property type="match status" value="1"/>
</dbReference>
<name>A0A6N8HD91_9FLAO</name>
<dbReference type="Gene3D" id="1.20.120.160">
    <property type="entry name" value="HPT domain"/>
    <property type="match status" value="1"/>
</dbReference>
<dbReference type="GO" id="GO:0000160">
    <property type="term" value="P:phosphorelay signal transduction system"/>
    <property type="evidence" value="ECO:0007669"/>
    <property type="project" value="InterPro"/>
</dbReference>
<evidence type="ECO:0000259" key="2">
    <source>
        <dbReference type="PROSITE" id="PS50894"/>
    </source>
</evidence>
<dbReference type="SUPFAM" id="SSF47226">
    <property type="entry name" value="Histidine-containing phosphotransfer domain, HPT domain"/>
    <property type="match status" value="1"/>
</dbReference>
<feature type="modified residue" description="Phosphohistidine" evidence="1">
    <location>
        <position position="179"/>
    </location>
</feature>
<dbReference type="SUPFAM" id="SSF52172">
    <property type="entry name" value="CheY-like"/>
    <property type="match status" value="1"/>
</dbReference>
<reference evidence="3 4" key="1">
    <citation type="submission" date="2019-12" db="EMBL/GenBank/DDBJ databases">
        <authorList>
            <person name="Sun J.-Q."/>
        </authorList>
    </citation>
    <scope>NUCLEOTIDE SEQUENCE [LARGE SCALE GENOMIC DNA]</scope>
    <source>
        <strain evidence="3 4">JCM 17928</strain>
    </source>
</reference>
<gene>
    <name evidence="3" type="ORF">GN157_09595</name>
</gene>
<sequence length="235" mass="27138">MHLNILVVEDNNTEKAARLLPEDWQVTYCDNSYDAIQLIKKEDSFQLLMLDEYASPLSAYQTFDYLKSEIKTEVPVLVLGEEGENGILEHYQNKMAFIKKPVTSNDIKIINDLVEKNFVPKEVSDKAYSLEYLNVISDSNFEFIKETLVIFRTSVKDKLIQLREALGQNDFKSVAEIAHNIKPSFEMLENKISVHICDLLNNRAPKEEVPELVTELESQFDKINTELENDFPELK</sequence>
<dbReference type="GO" id="GO:0004672">
    <property type="term" value="F:protein kinase activity"/>
    <property type="evidence" value="ECO:0007669"/>
    <property type="project" value="UniProtKB-ARBA"/>
</dbReference>
<organism evidence="3 4">
    <name type="scientific">Flavobacterium rakeshii</name>
    <dbReference type="NCBI Taxonomy" id="1038845"/>
    <lineage>
        <taxon>Bacteria</taxon>
        <taxon>Pseudomonadati</taxon>
        <taxon>Bacteroidota</taxon>
        <taxon>Flavobacteriia</taxon>
        <taxon>Flavobacteriales</taxon>
        <taxon>Flavobacteriaceae</taxon>
        <taxon>Flavobacterium</taxon>
    </lineage>
</organism>
<dbReference type="InterPro" id="IPR008207">
    <property type="entry name" value="Sig_transdc_His_kin_Hpt_dom"/>
</dbReference>